<evidence type="ECO:0000256" key="12">
    <source>
        <dbReference type="ARBA" id="ARBA00023157"/>
    </source>
</evidence>
<accession>T1PDU0</accession>
<dbReference type="RefSeq" id="XP_005191160.1">
    <property type="nucleotide sequence ID" value="XM_005191103.3"/>
</dbReference>
<feature type="transmembrane region" description="Helical" evidence="17">
    <location>
        <begin position="277"/>
        <end position="300"/>
    </location>
</feature>
<dbReference type="GO" id="GO:0007601">
    <property type="term" value="P:visual perception"/>
    <property type="evidence" value="ECO:0007669"/>
    <property type="project" value="UniProtKB-KW"/>
</dbReference>
<keyword evidence="7 17" id="KW-0681">Retinal protein</keyword>
<name>T1PDU0_MUSDO</name>
<feature type="domain" description="G-protein coupled receptors family 1 profile" evidence="19">
    <location>
        <begin position="67"/>
        <end position="329"/>
    </location>
</feature>
<evidence type="ECO:0000313" key="22">
    <source>
        <dbReference type="Proteomes" id="UP001652621"/>
    </source>
</evidence>
<dbReference type="VEuPathDB" id="VectorBase:MDOMA2_000952"/>
<evidence type="ECO:0000313" key="21">
    <source>
        <dbReference type="EnsemblMetazoa" id="MDOA010903-PA"/>
    </source>
</evidence>
<dbReference type="AlphaFoldDB" id="T1PDU0"/>
<evidence type="ECO:0000256" key="14">
    <source>
        <dbReference type="ARBA" id="ARBA00023180"/>
    </source>
</evidence>
<evidence type="ECO:0000313" key="20">
    <source>
        <dbReference type="EMBL" id="AFP61493.1"/>
    </source>
</evidence>
<comment type="similarity">
    <text evidence="17">Belongs to the G-protein coupled receptor 1 family. Opsin subfamily.</text>
</comment>
<dbReference type="PROSITE" id="PS00238">
    <property type="entry name" value="OPSIN"/>
    <property type="match status" value="1"/>
</dbReference>
<protein>
    <submittedName>
        <fullName evidence="20">7 transmembrane receptor (Rhodopsin family)</fullName>
    </submittedName>
    <submittedName>
        <fullName evidence="23 24">Opsin Rh2</fullName>
    </submittedName>
</protein>
<dbReference type="FunFam" id="1.20.1070.10:FF:000044">
    <property type="entry name" value="Opsin, ultraviolet-sensitive"/>
    <property type="match status" value="1"/>
</dbReference>
<dbReference type="PANTHER" id="PTHR24240">
    <property type="entry name" value="OPSIN"/>
    <property type="match status" value="1"/>
</dbReference>
<dbReference type="KEGG" id="mde:101888328"/>
<proteinExistence type="evidence at transcript level"/>
<evidence type="ECO:0000256" key="2">
    <source>
        <dbReference type="ARBA" id="ARBA00004141"/>
    </source>
</evidence>
<dbReference type="EnsemblMetazoa" id="MDOA010903-RA">
    <property type="protein sequence ID" value="MDOA010903-PA"/>
    <property type="gene ID" value="MDOA010903"/>
</dbReference>
<dbReference type="GO" id="GO:0008020">
    <property type="term" value="F:G protein-coupled photoreceptor activity"/>
    <property type="evidence" value="ECO:0007669"/>
    <property type="project" value="UniProtKB-ARBA"/>
</dbReference>
<evidence type="ECO:0000256" key="13">
    <source>
        <dbReference type="ARBA" id="ARBA00023170"/>
    </source>
</evidence>
<dbReference type="PRINTS" id="PR00576">
    <property type="entry name" value="OPSINRH1RH2"/>
</dbReference>
<keyword evidence="6 17" id="KW-0812">Transmembrane</keyword>
<dbReference type="VEuPathDB" id="VectorBase:MDOMA2_020806"/>
<sequence length="371" mass="41725">MRDDMAEYFKSPRFEAQMGNGSVLDRVTPDMAHLVNPYWGRFPPMPSATSQLFGIFTAAIMVVSCCGNGVVVYIFGGTKSLRTPANLLVLNLAFSDFCMMLSQSPVMIINFYFETWILGPLWCDIYAICGSMFGCVSIWSMCMIALDRYNVIVKGVSGRPMTVKLALVKITFIWMFATFWTLMPLLGWSAYVPEGNLTACSIDYMTRDWNPRSYLISYSLLVYYTPLFLICYSYWFIIAAVSAHEKAMREQAKKMNVKSLRSSEDCEKSAEAKLAKVALTTISLWFLAWTPYLIICYHGLFKIDGLTPTTTILGATFAKTSAVYNPIVYGLSHPKYRLVLKEKCPMCVFGSTEEPKPDSDTQTTSQAESQA</sequence>
<evidence type="ECO:0000256" key="5">
    <source>
        <dbReference type="ARBA" id="ARBA00022606"/>
    </source>
</evidence>
<dbReference type="PRINTS" id="PR00238">
    <property type="entry name" value="OPSIN"/>
</dbReference>
<evidence type="ECO:0000256" key="10">
    <source>
        <dbReference type="ARBA" id="ARBA00023040"/>
    </source>
</evidence>
<dbReference type="GO" id="GO:0016020">
    <property type="term" value="C:membrane"/>
    <property type="evidence" value="ECO:0007669"/>
    <property type="project" value="UniProtKB-SubCell"/>
</dbReference>
<dbReference type="Proteomes" id="UP001652621">
    <property type="component" value="Unplaced"/>
</dbReference>
<keyword evidence="5 17" id="KW-0716">Sensory transduction</keyword>
<evidence type="ECO:0000256" key="4">
    <source>
        <dbReference type="ARBA" id="ARBA00022553"/>
    </source>
</evidence>
<evidence type="ECO:0000256" key="7">
    <source>
        <dbReference type="ARBA" id="ARBA00022925"/>
    </source>
</evidence>
<reference evidence="23" key="3">
    <citation type="submission" date="2025-04" db="UniProtKB">
        <authorList>
            <consortium name="RefSeq"/>
        </authorList>
    </citation>
    <scope>IDENTIFICATION</scope>
    <source>
        <strain evidence="23 24">Aabys</strain>
        <tissue evidence="24">Whole body</tissue>
    </source>
</reference>
<dbReference type="PROSITE" id="PS50262">
    <property type="entry name" value="G_PROTEIN_RECEP_F1_2"/>
    <property type="match status" value="1"/>
</dbReference>
<comment type="function">
    <text evidence="1">Visual pigments are the light-absorbing molecules that mediate vision. They consist of an apoprotein, opsin, covalently linked to cis-retinal.</text>
</comment>
<dbReference type="Pfam" id="PF00001">
    <property type="entry name" value="7tm_1"/>
    <property type="match status" value="1"/>
</dbReference>
<keyword evidence="22" id="KW-1185">Reference proteome</keyword>
<dbReference type="GO" id="GO:0007602">
    <property type="term" value="P:phototransduction"/>
    <property type="evidence" value="ECO:0007669"/>
    <property type="project" value="UniProtKB-KW"/>
</dbReference>
<dbReference type="SUPFAM" id="SSF81321">
    <property type="entry name" value="Family A G protein-coupled receptor-like"/>
    <property type="match status" value="1"/>
</dbReference>
<evidence type="ECO:0000256" key="6">
    <source>
        <dbReference type="ARBA" id="ARBA00022692"/>
    </source>
</evidence>
<organism evidence="20">
    <name type="scientific">Musca domestica</name>
    <name type="common">House fly</name>
    <dbReference type="NCBI Taxonomy" id="7370"/>
    <lineage>
        <taxon>Eukaryota</taxon>
        <taxon>Metazoa</taxon>
        <taxon>Ecdysozoa</taxon>
        <taxon>Arthropoda</taxon>
        <taxon>Hexapoda</taxon>
        <taxon>Insecta</taxon>
        <taxon>Pterygota</taxon>
        <taxon>Neoptera</taxon>
        <taxon>Endopterygota</taxon>
        <taxon>Diptera</taxon>
        <taxon>Brachycera</taxon>
        <taxon>Muscomorpha</taxon>
        <taxon>Muscoidea</taxon>
        <taxon>Muscidae</taxon>
        <taxon>Musca</taxon>
    </lineage>
</organism>
<evidence type="ECO:0000256" key="18">
    <source>
        <dbReference type="SAM" id="MobiDB-lite"/>
    </source>
</evidence>
<feature type="transmembrane region" description="Helical" evidence="17">
    <location>
        <begin position="52"/>
        <end position="75"/>
    </location>
</feature>
<feature type="region of interest" description="Disordered" evidence="18">
    <location>
        <begin position="352"/>
        <end position="371"/>
    </location>
</feature>
<keyword evidence="9 17" id="KW-0157">Chromophore</keyword>
<feature type="transmembrane region" description="Helical" evidence="17">
    <location>
        <begin position="221"/>
        <end position="243"/>
    </location>
</feature>
<evidence type="ECO:0000256" key="9">
    <source>
        <dbReference type="ARBA" id="ARBA00022991"/>
    </source>
</evidence>
<keyword evidence="14" id="KW-0325">Glycoprotein</keyword>
<feature type="transmembrane region" description="Helical" evidence="17">
    <location>
        <begin position="166"/>
        <end position="188"/>
    </location>
</feature>
<dbReference type="InterPro" id="IPR027430">
    <property type="entry name" value="Retinal_BS"/>
</dbReference>
<dbReference type="PRINTS" id="PR00237">
    <property type="entry name" value="GPCRRHODOPSN"/>
</dbReference>
<dbReference type="PROSITE" id="PS00237">
    <property type="entry name" value="G_PROTEIN_RECEP_F1_1"/>
    <property type="match status" value="1"/>
</dbReference>
<dbReference type="CDD" id="cd15079">
    <property type="entry name" value="7tmA_photoreceptors_insect"/>
    <property type="match status" value="1"/>
</dbReference>
<gene>
    <name evidence="21" type="primary">101888328</name>
    <name evidence="23" type="synonym">LOC101888328</name>
    <name evidence="24" type="synonym">LOC131806211</name>
</gene>
<dbReference type="InterPro" id="IPR050125">
    <property type="entry name" value="GPCR_opsins"/>
</dbReference>
<keyword evidence="15 17" id="KW-0807">Transducer</keyword>
<keyword evidence="10 17" id="KW-0297">G-protein coupled receptor</keyword>
<keyword evidence="8 17" id="KW-1133">Transmembrane helix</keyword>
<dbReference type="InterPro" id="IPR001760">
    <property type="entry name" value="Opsin"/>
</dbReference>
<keyword evidence="4" id="KW-0597">Phosphoprotein</keyword>
<evidence type="ECO:0000259" key="19">
    <source>
        <dbReference type="PROSITE" id="PS50262"/>
    </source>
</evidence>
<evidence type="ECO:0000256" key="1">
    <source>
        <dbReference type="ARBA" id="ARBA00002881"/>
    </source>
</evidence>
<keyword evidence="11 17" id="KW-0472">Membrane</keyword>
<reference evidence="21" key="2">
    <citation type="submission" date="2021-01" db="UniProtKB">
        <authorList>
            <consortium name="EnsemblMetazoa"/>
        </authorList>
    </citation>
    <scope>IDENTIFICATION</scope>
    <source>
        <strain evidence="21">Aabys</strain>
    </source>
</reference>
<dbReference type="InterPro" id="IPR017452">
    <property type="entry name" value="GPCR_Rhodpsn_7TM"/>
</dbReference>
<dbReference type="OrthoDB" id="9996086at2759"/>
<evidence type="ECO:0000313" key="23">
    <source>
        <dbReference type="RefSeq" id="XP_005191160.1"/>
    </source>
</evidence>
<dbReference type="GeneID" id="101888328"/>
<keyword evidence="12" id="KW-1015">Disulfide bond</keyword>
<comment type="subcellular location">
    <subcellularLocation>
        <location evidence="2 17">Membrane</location>
        <topology evidence="2 17">Multi-pass membrane protein</topology>
    </subcellularLocation>
</comment>
<feature type="transmembrane region" description="Helical" evidence="17">
    <location>
        <begin position="125"/>
        <end position="146"/>
    </location>
</feature>
<keyword evidence="3 17" id="KW-0600">Photoreceptor protein</keyword>
<evidence type="ECO:0000256" key="17">
    <source>
        <dbReference type="RuleBase" id="RU004951"/>
    </source>
</evidence>
<feature type="transmembrane region" description="Helical" evidence="17">
    <location>
        <begin position="87"/>
        <end position="113"/>
    </location>
</feature>
<evidence type="ECO:0000256" key="15">
    <source>
        <dbReference type="ARBA" id="ARBA00023224"/>
    </source>
</evidence>
<reference evidence="20" key="1">
    <citation type="submission" date="2012-08" db="EMBL/GenBank/DDBJ databases">
        <title>Transcriptome of adult Musca domestica launches a platform for comparative house fly gene expression and characterization of differential gene expression among resistant and susceptible house flies.</title>
        <authorList>
            <person name="Liu N."/>
            <person name="Zhang L."/>
            <person name="Li M."/>
            <person name="Reid W."/>
        </authorList>
    </citation>
    <scope>NUCLEOTIDE SEQUENCE</scope>
    <source>
        <strain evidence="20">ALHF</strain>
        <tissue evidence="20">Whole body</tissue>
    </source>
</reference>
<dbReference type="InterPro" id="IPR001735">
    <property type="entry name" value="Opsin_RH1/RH2"/>
</dbReference>
<evidence type="ECO:0000256" key="8">
    <source>
        <dbReference type="ARBA" id="ARBA00022989"/>
    </source>
</evidence>
<evidence type="ECO:0000313" key="24">
    <source>
        <dbReference type="RefSeq" id="XP_058986187.1"/>
    </source>
</evidence>
<feature type="compositionally biased region" description="Polar residues" evidence="18">
    <location>
        <begin position="360"/>
        <end position="371"/>
    </location>
</feature>
<dbReference type="VEuPathDB" id="VectorBase:MDOA010903"/>
<feature type="transmembrane region" description="Helical" evidence="17">
    <location>
        <begin position="312"/>
        <end position="331"/>
    </location>
</feature>
<keyword evidence="13 17" id="KW-0675">Receptor</keyword>
<evidence type="ECO:0000256" key="3">
    <source>
        <dbReference type="ARBA" id="ARBA00022543"/>
    </source>
</evidence>
<evidence type="ECO:0000256" key="16">
    <source>
        <dbReference type="ARBA" id="ARBA00023305"/>
    </source>
</evidence>
<dbReference type="EMBL" id="KA646864">
    <property type="protein sequence ID" value="AFP61493.1"/>
    <property type="molecule type" value="mRNA"/>
</dbReference>
<dbReference type="InterPro" id="IPR000276">
    <property type="entry name" value="GPCR_Rhodpsn"/>
</dbReference>
<dbReference type="RefSeq" id="XP_058986187.1">
    <property type="nucleotide sequence ID" value="XM_059130204.1"/>
</dbReference>
<dbReference type="Gene3D" id="1.20.1070.10">
    <property type="entry name" value="Rhodopsin 7-helix transmembrane proteins"/>
    <property type="match status" value="1"/>
</dbReference>
<keyword evidence="16" id="KW-0844">Vision</keyword>
<dbReference type="eggNOG" id="KOG3656">
    <property type="taxonomic scope" value="Eukaryota"/>
</dbReference>
<evidence type="ECO:0000256" key="11">
    <source>
        <dbReference type="ARBA" id="ARBA00023136"/>
    </source>
</evidence>